<keyword evidence="3" id="KW-1185">Reference proteome</keyword>
<dbReference type="KEGG" id="cre:CHLRE_09g398438v5"/>
<gene>
    <name evidence="2" type="ORF">CHLRE_09g398438v5</name>
</gene>
<evidence type="ECO:0000313" key="3">
    <source>
        <dbReference type="Proteomes" id="UP000006906"/>
    </source>
</evidence>
<dbReference type="EMBL" id="CM008970">
    <property type="protein sequence ID" value="PNW79034.1"/>
    <property type="molecule type" value="Genomic_DNA"/>
</dbReference>
<feature type="region of interest" description="Disordered" evidence="1">
    <location>
        <begin position="1"/>
        <end position="40"/>
    </location>
</feature>
<reference evidence="2 3" key="1">
    <citation type="journal article" date="2007" name="Science">
        <title>The Chlamydomonas genome reveals the evolution of key animal and plant functions.</title>
        <authorList>
            <person name="Merchant S.S."/>
            <person name="Prochnik S.E."/>
            <person name="Vallon O."/>
            <person name="Harris E.H."/>
            <person name="Karpowicz S.J."/>
            <person name="Witman G.B."/>
            <person name="Terry A."/>
            <person name="Salamov A."/>
            <person name="Fritz-Laylin L.K."/>
            <person name="Marechal-Drouard L."/>
            <person name="Marshall W.F."/>
            <person name="Qu L.H."/>
            <person name="Nelson D.R."/>
            <person name="Sanderfoot A.A."/>
            <person name="Spalding M.H."/>
            <person name="Kapitonov V.V."/>
            <person name="Ren Q."/>
            <person name="Ferris P."/>
            <person name="Lindquist E."/>
            <person name="Shapiro H."/>
            <person name="Lucas S.M."/>
            <person name="Grimwood J."/>
            <person name="Schmutz J."/>
            <person name="Cardol P."/>
            <person name="Cerutti H."/>
            <person name="Chanfreau G."/>
            <person name="Chen C.L."/>
            <person name="Cognat V."/>
            <person name="Croft M.T."/>
            <person name="Dent R."/>
            <person name="Dutcher S."/>
            <person name="Fernandez E."/>
            <person name="Fukuzawa H."/>
            <person name="Gonzalez-Ballester D."/>
            <person name="Gonzalez-Halphen D."/>
            <person name="Hallmann A."/>
            <person name="Hanikenne M."/>
            <person name="Hippler M."/>
            <person name="Inwood W."/>
            <person name="Jabbari K."/>
            <person name="Kalanon M."/>
            <person name="Kuras R."/>
            <person name="Lefebvre P.A."/>
            <person name="Lemaire S.D."/>
            <person name="Lobanov A.V."/>
            <person name="Lohr M."/>
            <person name="Manuell A."/>
            <person name="Meier I."/>
            <person name="Mets L."/>
            <person name="Mittag M."/>
            <person name="Mittelmeier T."/>
            <person name="Moroney J.V."/>
            <person name="Moseley J."/>
            <person name="Napoli C."/>
            <person name="Nedelcu A.M."/>
            <person name="Niyogi K."/>
            <person name="Novoselov S.V."/>
            <person name="Paulsen I.T."/>
            <person name="Pazour G."/>
            <person name="Purton S."/>
            <person name="Ral J.P."/>
            <person name="Riano-Pachon D.M."/>
            <person name="Riekhof W."/>
            <person name="Rymarquis L."/>
            <person name="Schroda M."/>
            <person name="Stern D."/>
            <person name="Umen J."/>
            <person name="Willows R."/>
            <person name="Wilson N."/>
            <person name="Zimmer S.L."/>
            <person name="Allmer J."/>
            <person name="Balk J."/>
            <person name="Bisova K."/>
            <person name="Chen C.J."/>
            <person name="Elias M."/>
            <person name="Gendler K."/>
            <person name="Hauser C."/>
            <person name="Lamb M.R."/>
            <person name="Ledford H."/>
            <person name="Long J.C."/>
            <person name="Minagawa J."/>
            <person name="Page M.D."/>
            <person name="Pan J."/>
            <person name="Pootakham W."/>
            <person name="Roje S."/>
            <person name="Rose A."/>
            <person name="Stahlberg E."/>
            <person name="Terauchi A.M."/>
            <person name="Yang P."/>
            <person name="Ball S."/>
            <person name="Bowler C."/>
            <person name="Dieckmann C.L."/>
            <person name="Gladyshev V.N."/>
            <person name="Green P."/>
            <person name="Jorgensen R."/>
            <person name="Mayfield S."/>
            <person name="Mueller-Roeber B."/>
            <person name="Rajamani S."/>
            <person name="Sayre R.T."/>
            <person name="Brokstein P."/>
            <person name="Dubchak I."/>
            <person name="Goodstein D."/>
            <person name="Hornick L."/>
            <person name="Huang Y.W."/>
            <person name="Jhaveri J."/>
            <person name="Luo Y."/>
            <person name="Martinez D."/>
            <person name="Ngau W.C."/>
            <person name="Otillar B."/>
            <person name="Poliakov A."/>
            <person name="Porter A."/>
            <person name="Szajkowski L."/>
            <person name="Werner G."/>
            <person name="Zhou K."/>
            <person name="Grigoriev I.V."/>
            <person name="Rokhsar D.S."/>
            <person name="Grossman A.R."/>
        </authorList>
    </citation>
    <scope>NUCLEOTIDE SEQUENCE [LARGE SCALE GENOMIC DNA]</scope>
    <source>
        <strain evidence="3">CC-503</strain>
    </source>
</reference>
<feature type="region of interest" description="Disordered" evidence="1">
    <location>
        <begin position="148"/>
        <end position="169"/>
    </location>
</feature>
<feature type="compositionally biased region" description="Low complexity" evidence="1">
    <location>
        <begin position="94"/>
        <end position="110"/>
    </location>
</feature>
<dbReference type="Gramene" id="PNW79034">
    <property type="protein sequence ID" value="PNW79034"/>
    <property type="gene ID" value="CHLRE_09g398438v5"/>
</dbReference>
<proteinExistence type="predicted"/>
<name>A0A2K3DET3_CHLRE</name>
<organism evidence="2 3">
    <name type="scientific">Chlamydomonas reinhardtii</name>
    <name type="common">Chlamydomonas smithii</name>
    <dbReference type="NCBI Taxonomy" id="3055"/>
    <lineage>
        <taxon>Eukaryota</taxon>
        <taxon>Viridiplantae</taxon>
        <taxon>Chlorophyta</taxon>
        <taxon>core chlorophytes</taxon>
        <taxon>Chlorophyceae</taxon>
        <taxon>CS clade</taxon>
        <taxon>Chlamydomonadales</taxon>
        <taxon>Chlamydomonadaceae</taxon>
        <taxon>Chlamydomonas</taxon>
    </lineage>
</organism>
<evidence type="ECO:0000313" key="2">
    <source>
        <dbReference type="EMBL" id="PNW79034.1"/>
    </source>
</evidence>
<protein>
    <submittedName>
        <fullName evidence="2">Uncharacterized protein</fullName>
    </submittedName>
</protein>
<feature type="region of interest" description="Disordered" evidence="1">
    <location>
        <begin position="59"/>
        <end position="110"/>
    </location>
</feature>
<evidence type="ECO:0000256" key="1">
    <source>
        <dbReference type="SAM" id="MobiDB-lite"/>
    </source>
</evidence>
<dbReference type="AlphaFoldDB" id="A0A2K3DET3"/>
<sequence>MRRRSSAIPAGVAAVGALRRPTGAGGADGHTPGLWRPDGGEEHLQALEEVGASGLLSHVSQAAPPSRRAPEEPQAMAAVVASAQAGPGPPPAGGAPAAAQAAAPPHQVAPQALARDWAVKIRAAGGGGAGGRSGGASAVAPHRPWLLSSPAHKLDLGRLPPAAPQRLHR</sequence>
<dbReference type="RefSeq" id="XP_042921329.1">
    <property type="nucleotide sequence ID" value="XM_043065889.1"/>
</dbReference>
<dbReference type="Proteomes" id="UP000006906">
    <property type="component" value="Chromosome 9"/>
</dbReference>
<dbReference type="InParanoid" id="A0A2K3DET3"/>
<dbReference type="GeneID" id="66054730"/>
<accession>A0A2K3DET3</accession>
<feature type="compositionally biased region" description="Low complexity" evidence="1">
    <location>
        <begin position="60"/>
        <end position="86"/>
    </location>
</feature>